<evidence type="ECO:0000313" key="8">
    <source>
        <dbReference type="Proteomes" id="UP000249390"/>
    </source>
</evidence>
<dbReference type="GO" id="GO:0005652">
    <property type="term" value="C:nuclear lamina"/>
    <property type="evidence" value="ECO:0007669"/>
    <property type="project" value="UniProtKB-SubCell"/>
</dbReference>
<dbReference type="AlphaFoldDB" id="A0A328D8T9"/>
<gene>
    <name evidence="7" type="ORF">DM860_008419</name>
</gene>
<evidence type="ECO:0000256" key="4">
    <source>
        <dbReference type="ARBA" id="ARBA00024208"/>
    </source>
</evidence>
<evidence type="ECO:0000313" key="7">
    <source>
        <dbReference type="EMBL" id="RAL40721.1"/>
    </source>
</evidence>
<keyword evidence="1 5" id="KW-0175">Coiled coil</keyword>
<keyword evidence="8" id="KW-1185">Reference proteome</keyword>
<feature type="coiled-coil region" evidence="5">
    <location>
        <begin position="666"/>
        <end position="728"/>
    </location>
</feature>
<accession>A0A328D8T9</accession>
<feature type="region of interest" description="Disordered" evidence="6">
    <location>
        <begin position="1"/>
        <end position="30"/>
    </location>
</feature>
<comment type="subcellular location">
    <subcellularLocation>
        <location evidence="3">Nucleus lamina</location>
    </subcellularLocation>
</comment>
<dbReference type="EMBL" id="NQVE01000192">
    <property type="protein sequence ID" value="RAL40721.1"/>
    <property type="molecule type" value="Genomic_DNA"/>
</dbReference>
<name>A0A328D8T9_9ASTE</name>
<dbReference type="Proteomes" id="UP000249390">
    <property type="component" value="Unassembled WGS sequence"/>
</dbReference>
<feature type="coiled-coil region" evidence="5">
    <location>
        <begin position="368"/>
        <end position="639"/>
    </location>
</feature>
<evidence type="ECO:0000256" key="6">
    <source>
        <dbReference type="SAM" id="MobiDB-lite"/>
    </source>
</evidence>
<dbReference type="PANTHER" id="PTHR31908">
    <property type="entry name" value="PROTEIN CROWDED NUCLEI 4"/>
    <property type="match status" value="1"/>
</dbReference>
<proteinExistence type="inferred from homology"/>
<comment type="caution">
    <text evidence="7">The sequence shown here is derived from an EMBL/GenBank/DDBJ whole genome shotgun (WGS) entry which is preliminary data.</text>
</comment>
<evidence type="ECO:0000256" key="5">
    <source>
        <dbReference type="SAM" id="Coils"/>
    </source>
</evidence>
<protein>
    <submittedName>
        <fullName evidence="7">Uncharacterized protein</fullName>
    </submittedName>
</protein>
<keyword evidence="2" id="KW-0539">Nucleus</keyword>
<feature type="coiled-coil region" evidence="5">
    <location>
        <begin position="271"/>
        <end position="323"/>
    </location>
</feature>
<evidence type="ECO:0000256" key="1">
    <source>
        <dbReference type="ARBA" id="ARBA00023054"/>
    </source>
</evidence>
<comment type="similarity">
    <text evidence="4">Belongs to the CRWN family.</text>
</comment>
<dbReference type="PANTHER" id="PTHR31908:SF2">
    <property type="entry name" value="PROTEIN CROWDED NUCLEI 4"/>
    <property type="match status" value="1"/>
</dbReference>
<evidence type="ECO:0000256" key="3">
    <source>
        <dbReference type="ARBA" id="ARBA00024186"/>
    </source>
</evidence>
<dbReference type="GO" id="GO:0006997">
    <property type="term" value="P:nucleus organization"/>
    <property type="evidence" value="ECO:0007669"/>
    <property type="project" value="InterPro"/>
</dbReference>
<organism evidence="7 8">
    <name type="scientific">Cuscuta australis</name>
    <dbReference type="NCBI Taxonomy" id="267555"/>
    <lineage>
        <taxon>Eukaryota</taxon>
        <taxon>Viridiplantae</taxon>
        <taxon>Streptophyta</taxon>
        <taxon>Embryophyta</taxon>
        <taxon>Tracheophyta</taxon>
        <taxon>Spermatophyta</taxon>
        <taxon>Magnoliopsida</taxon>
        <taxon>eudicotyledons</taxon>
        <taxon>Gunneridae</taxon>
        <taxon>Pentapetalae</taxon>
        <taxon>asterids</taxon>
        <taxon>lamiids</taxon>
        <taxon>Solanales</taxon>
        <taxon>Convolvulaceae</taxon>
        <taxon>Cuscuteae</taxon>
        <taxon>Cuscuta</taxon>
        <taxon>Cuscuta subgen. Grammica</taxon>
        <taxon>Cuscuta sect. Cleistogrammica</taxon>
    </lineage>
</organism>
<feature type="region of interest" description="Disordered" evidence="6">
    <location>
        <begin position="818"/>
        <end position="854"/>
    </location>
</feature>
<dbReference type="InterPro" id="IPR040418">
    <property type="entry name" value="CRWN"/>
</dbReference>
<reference evidence="7 8" key="1">
    <citation type="submission" date="2018-06" db="EMBL/GenBank/DDBJ databases">
        <title>The Genome of Cuscuta australis (Dodder) Provides Insight into the Evolution of Plant Parasitism.</title>
        <authorList>
            <person name="Liu H."/>
        </authorList>
    </citation>
    <scope>NUCLEOTIDE SEQUENCE [LARGE SCALE GENOMIC DNA]</scope>
    <source>
        <strain evidence="8">cv. Yunnan</strain>
        <tissue evidence="7">Vines</tissue>
    </source>
</reference>
<sequence>MASPQPWSHRLALTPGTPVTPAPGSSAGARALTTPLTDELIWKKLREAGLDEESIKRRDKAALIAYIAKLESQLYDHQHHMGLLLMEQKMWESKYAELVATADSAQLLYKREQAARMKDVAEAKKREDNLNKALGIEKECVANIEKALHEMRTENAEAKVAAEAKLTEARSLMEDAQKKYTEAELKLHTAESLETEARRFRCTAERKLREVEDREDDLRRQILSFKSDCDAKEHEIDLERQSLLERHKALQQTQQSVLDGQALLNQREEHILNRSQDLSKYEKELEDAKSNLENDRKTLNEERHNLELKAASLSNREEEAVKREVDLKHKEESLLLLQRKIESREFDGVKKVIANKEAALVTKKYAVEAELEMKRKKVEEELEAMKRAWELKEMDIKQREDLIADKEHDIDMQLRRLAEKEREMDERMQFLDEKEKNLTDYERSIESAMSRMQHDKKEIERIKSDLQRSLDELEQKKEYIYHEEEKVETMKSETKELMSLEMRLKEEIDAIRAQKSKLEDMEEQLKAEKAKFEAEWECIDEKRAELQKEEEHIAAERLAISMLLKEERDALKAEKSAIQEQYKHDLEALSHDREVFNREVEHEREEWFGKIQKERTSFLLEFEMRKKELENCVEKRREEIESDFKGREKAFEEEKKRELESIASLRETALKEMEYAQQEMERLGAERKEIIAAREERNKEWVELDNSIKQLEVQRLKLEKQRELLHADREDILSQIDYLKKLEEIKVIPDRIRIPVKQHRAHVKSDERNHSRKKILQQQSEYNTSRHISNGELENPSSSPISTPLSWLKRCANTLLDRGQSNKRRREDNGFESPPQDITMPCLPGTESDEPAHEDPDIEFERIPVCTEDETTVFIDKMVTVREVTTVDIKPVASNTQVSIAALTLMCSPADLFFSVGICSSGDQIYSGKPIEWPNNY</sequence>
<feature type="coiled-coil region" evidence="5">
    <location>
        <begin position="141"/>
        <end position="228"/>
    </location>
</feature>
<evidence type="ECO:0000256" key="2">
    <source>
        <dbReference type="ARBA" id="ARBA00023242"/>
    </source>
</evidence>
<feature type="region of interest" description="Disordered" evidence="6">
    <location>
        <begin position="759"/>
        <end position="782"/>
    </location>
</feature>